<dbReference type="GeneID" id="26628514"/>
<proteinExistence type="predicted"/>
<keyword evidence="2" id="KW-1185">Reference proteome</keyword>
<name>A0A0D4DAQ5_9CAUD</name>
<accession>A0A0D4DAQ5</accession>
<reference evidence="1 2" key="1">
    <citation type="journal article" date="2016" name="Genom Data">
        <title>Complete genome sequence of a giant Vibrio phage ValKK3 infecting Vibrio alginolyticus.</title>
        <authorList>
            <person name="Lal T.M."/>
            <person name="Sano M."/>
            <person name="Hatai K."/>
            <person name="Ransangan J."/>
        </authorList>
    </citation>
    <scope>NUCLEOTIDE SEQUENCE [LARGE SCALE GENOMIC DNA]</scope>
</reference>
<dbReference type="OrthoDB" id="20422at10239"/>
<sequence>MSERELVSPCKICGKLPFIHKSPVMANGCSFTAWIVECDNDDDDQRTPPFVEHNLVVYGATKEEAIDRWDEIAND</sequence>
<organism evidence="1 2">
    <name type="scientific">Vibrio phage ValKK3</name>
    <dbReference type="NCBI Taxonomy" id="1610855"/>
    <lineage>
        <taxon>Viruses</taxon>
        <taxon>Duplodnaviria</taxon>
        <taxon>Heunggongvirae</taxon>
        <taxon>Uroviricota</taxon>
        <taxon>Caudoviricetes</taxon>
        <taxon>Pantevenvirales</taxon>
        <taxon>Straboviridae</taxon>
        <taxon>Schizotequatrovirus</taxon>
        <taxon>Schizotequatrovirus valkk3</taxon>
    </lineage>
</organism>
<dbReference type="EMBL" id="KP671755">
    <property type="protein sequence ID" value="AJT61029.1"/>
    <property type="molecule type" value="Genomic_DNA"/>
</dbReference>
<dbReference type="RefSeq" id="YP_009201291.1">
    <property type="nucleotide sequence ID" value="NC_028829.1"/>
</dbReference>
<dbReference type="KEGG" id="vg:26628514"/>
<dbReference type="Proteomes" id="UP000202888">
    <property type="component" value="Segment"/>
</dbReference>
<evidence type="ECO:0000313" key="1">
    <source>
        <dbReference type="EMBL" id="AJT61029.1"/>
    </source>
</evidence>
<protein>
    <submittedName>
        <fullName evidence="1">Uncharacterized protein</fullName>
    </submittedName>
</protein>
<evidence type="ECO:0000313" key="2">
    <source>
        <dbReference type="Proteomes" id="UP000202888"/>
    </source>
</evidence>